<sequence length="93" mass="10571">MCPRGYSSVLYGIISSIWMRTRIKPVPEVSYAQTPATKLRCQKHHFKHSTEKKCKPPFSVGYVIKLMTGAGAEGIQNNSNHWHNDNTKQNRLA</sequence>
<dbReference type="AlphaFoldDB" id="A0AAV7IMA9"/>
<dbReference type="EMBL" id="JAHXZJ010001119">
    <property type="protein sequence ID" value="KAH0554713.1"/>
    <property type="molecule type" value="Genomic_DNA"/>
</dbReference>
<comment type="caution">
    <text evidence="1">The sequence shown here is derived from an EMBL/GenBank/DDBJ whole genome shotgun (WGS) entry which is preliminary data.</text>
</comment>
<dbReference type="Proteomes" id="UP000826195">
    <property type="component" value="Unassembled WGS sequence"/>
</dbReference>
<keyword evidence="2" id="KW-1185">Reference proteome</keyword>
<name>A0AAV7IMA9_COTGL</name>
<evidence type="ECO:0000313" key="1">
    <source>
        <dbReference type="EMBL" id="KAH0554713.1"/>
    </source>
</evidence>
<protein>
    <submittedName>
        <fullName evidence="1">Uncharacterized protein</fullName>
    </submittedName>
</protein>
<gene>
    <name evidence="1" type="ORF">KQX54_012407</name>
</gene>
<proteinExistence type="predicted"/>
<organism evidence="1 2">
    <name type="scientific">Cotesia glomerata</name>
    <name type="common">Lepidopteran parasitic wasp</name>
    <name type="synonym">Apanteles glomeratus</name>
    <dbReference type="NCBI Taxonomy" id="32391"/>
    <lineage>
        <taxon>Eukaryota</taxon>
        <taxon>Metazoa</taxon>
        <taxon>Ecdysozoa</taxon>
        <taxon>Arthropoda</taxon>
        <taxon>Hexapoda</taxon>
        <taxon>Insecta</taxon>
        <taxon>Pterygota</taxon>
        <taxon>Neoptera</taxon>
        <taxon>Endopterygota</taxon>
        <taxon>Hymenoptera</taxon>
        <taxon>Apocrita</taxon>
        <taxon>Ichneumonoidea</taxon>
        <taxon>Braconidae</taxon>
        <taxon>Microgastrinae</taxon>
        <taxon>Cotesia</taxon>
    </lineage>
</organism>
<evidence type="ECO:0000313" key="2">
    <source>
        <dbReference type="Proteomes" id="UP000826195"/>
    </source>
</evidence>
<reference evidence="1 2" key="1">
    <citation type="journal article" date="2021" name="J. Hered.">
        <title>A chromosome-level genome assembly of the parasitoid wasp, Cotesia glomerata (Hymenoptera: Braconidae).</title>
        <authorList>
            <person name="Pinto B.J."/>
            <person name="Weis J.J."/>
            <person name="Gamble T."/>
            <person name="Ode P.J."/>
            <person name="Paul R."/>
            <person name="Zaspel J.M."/>
        </authorList>
    </citation>
    <scope>NUCLEOTIDE SEQUENCE [LARGE SCALE GENOMIC DNA]</scope>
    <source>
        <strain evidence="1">CgM1</strain>
    </source>
</reference>
<accession>A0AAV7IMA9</accession>